<organism evidence="1">
    <name type="scientific">Podoviridae sp. ctBev14</name>
    <dbReference type="NCBI Taxonomy" id="2823556"/>
    <lineage>
        <taxon>Viruses</taxon>
        <taxon>Duplodnaviria</taxon>
        <taxon>Heunggongvirae</taxon>
        <taxon>Uroviricota</taxon>
        <taxon>Caudoviricetes</taxon>
    </lineage>
</organism>
<name>A0A8S5LAN5_9CAUD</name>
<protein>
    <submittedName>
        <fullName evidence="1">Uncharacterized protein</fullName>
    </submittedName>
</protein>
<proteinExistence type="predicted"/>
<evidence type="ECO:0000313" key="1">
    <source>
        <dbReference type="EMBL" id="DAD67068.1"/>
    </source>
</evidence>
<sequence length="151" mass="17591">MKYIIIDSLGKRRLVFDEEAAQKAMDEGKIVINDKFNILNPIILTPECDGKFAVIKENEPAKFIKYHAGCELDYEIDGNLYDPFGHARLLPTERTTISPDYRVKYVISERGTNYFSKHVVVNLKAYNKLRDNMFKLAFRKIYEKTNFKVTT</sequence>
<reference evidence="1" key="1">
    <citation type="journal article" date="2021" name="Proc. Natl. Acad. Sci. U.S.A.">
        <title>A Catalog of Tens of Thousands of Viruses from Human Metagenomes Reveals Hidden Associations with Chronic Diseases.</title>
        <authorList>
            <person name="Tisza M.J."/>
            <person name="Buck C.B."/>
        </authorList>
    </citation>
    <scope>NUCLEOTIDE SEQUENCE</scope>
    <source>
        <strain evidence="1">CtBev14</strain>
    </source>
</reference>
<accession>A0A8S5LAN5</accession>
<dbReference type="EMBL" id="BK014667">
    <property type="protein sequence ID" value="DAD67068.1"/>
    <property type="molecule type" value="Genomic_DNA"/>
</dbReference>